<dbReference type="EMBL" id="CANHGI010000002">
    <property type="protein sequence ID" value="CAI5443746.1"/>
    <property type="molecule type" value="Genomic_DNA"/>
</dbReference>
<dbReference type="PANTHER" id="PTHR22898">
    <property type="entry name" value="UNCHARACTERIZED GLYCOSOL TRANSFERASE-RELATED"/>
    <property type="match status" value="1"/>
</dbReference>
<dbReference type="PANTHER" id="PTHR22898:SF3">
    <property type="entry name" value="ALPHA-1,2-FUCOSYLTRANSFERASE-RELATED"/>
    <property type="match status" value="1"/>
</dbReference>
<dbReference type="InterPro" id="IPR052501">
    <property type="entry name" value="Alpha-1-2_FucT"/>
</dbReference>
<name>A0A9P1IEN0_9PELO</name>
<dbReference type="OrthoDB" id="5854901at2759"/>
<reference evidence="1" key="1">
    <citation type="submission" date="2022-11" db="EMBL/GenBank/DDBJ databases">
        <authorList>
            <person name="Kikuchi T."/>
        </authorList>
    </citation>
    <scope>NUCLEOTIDE SEQUENCE</scope>
    <source>
        <strain evidence="1">PS1010</strain>
    </source>
</reference>
<proteinExistence type="predicted"/>
<dbReference type="AlphaFoldDB" id="A0A9P1IEN0"/>
<accession>A0A9P1IEN0</accession>
<evidence type="ECO:0000313" key="2">
    <source>
        <dbReference type="Proteomes" id="UP001152747"/>
    </source>
</evidence>
<keyword evidence="2" id="KW-1185">Reference proteome</keyword>
<comment type="caution">
    <text evidence="1">The sequence shown here is derived from an EMBL/GenBank/DDBJ whole genome shotgun (WGS) entry which is preliminary data.</text>
</comment>
<organism evidence="1 2">
    <name type="scientific">Caenorhabditis angaria</name>
    <dbReference type="NCBI Taxonomy" id="860376"/>
    <lineage>
        <taxon>Eukaryota</taxon>
        <taxon>Metazoa</taxon>
        <taxon>Ecdysozoa</taxon>
        <taxon>Nematoda</taxon>
        <taxon>Chromadorea</taxon>
        <taxon>Rhabditida</taxon>
        <taxon>Rhabditina</taxon>
        <taxon>Rhabditomorpha</taxon>
        <taxon>Rhabditoidea</taxon>
        <taxon>Rhabditidae</taxon>
        <taxon>Peloderinae</taxon>
        <taxon>Caenorhabditis</taxon>
    </lineage>
</organism>
<gene>
    <name evidence="1" type="ORF">CAMP_LOCUS6383</name>
</gene>
<sequence>MQHLKILIVAMFVMFMTISLNKFEFYEKTEPRKYLTIDFKTFDENGLADILFEVLALYGIAKRNNRIPFIETSRQFIVEKRLNNTFPGILAKLHKMESNIDERIEIIPFQTTCCSYIKQRFNNSIDFLKLDGMFFQSFKYFDEFRDEIRDLLIPPKKYMEIAQSYMKSEDFESFNICAHIENKDMTDIRHDSTNSTFIIGALNLLIDTYKCEHENISIILIGNDEDFATTEIVSKMEINMKILPKSDPEIYLAFSRKYCDVVLISAPSSTFGWWFGYLSKTGNAVYYQDIKQTNDKIAKIMIQQDFYPNYWIKLKTDQLTAKVRRY</sequence>
<evidence type="ECO:0000313" key="1">
    <source>
        <dbReference type="EMBL" id="CAI5443746.1"/>
    </source>
</evidence>
<protein>
    <submittedName>
        <fullName evidence="1">Uncharacterized protein</fullName>
    </submittedName>
</protein>
<dbReference type="Proteomes" id="UP001152747">
    <property type="component" value="Unassembled WGS sequence"/>
</dbReference>